<accession>A0ABV5EDS1</accession>
<dbReference type="Proteomes" id="UP001585080">
    <property type="component" value="Unassembled WGS sequence"/>
</dbReference>
<comment type="caution">
    <text evidence="2">The sequence shown here is derived from an EMBL/GenBank/DDBJ whole genome shotgun (WGS) entry which is preliminary data.</text>
</comment>
<protein>
    <submittedName>
        <fullName evidence="2">Nuclear transport factor 2 family protein</fullName>
    </submittedName>
</protein>
<dbReference type="EMBL" id="JAYMRP010000016">
    <property type="protein sequence ID" value="MFB8774960.1"/>
    <property type="molecule type" value="Genomic_DNA"/>
</dbReference>
<dbReference type="RefSeq" id="WP_376733623.1">
    <property type="nucleotide sequence ID" value="NZ_JAYMRP010000016.1"/>
</dbReference>
<dbReference type="Gene3D" id="3.10.450.50">
    <property type="match status" value="2"/>
</dbReference>
<feature type="domain" description="SnoaL-like" evidence="1">
    <location>
        <begin position="13"/>
        <end position="119"/>
    </location>
</feature>
<feature type="domain" description="SnoaL-like" evidence="1">
    <location>
        <begin position="141"/>
        <end position="246"/>
    </location>
</feature>
<sequence length="262" mass="27997">MTEPHAEASVRVVDGFYRALQAKDLDAFARLWAADAVYRVPVTPDGVPGEFTGREAIVAGLGGFFSLFGEVRFTWDAEAMADPRRVLATWEMEIELLAGGTYRNRGASVFQLEQGRIARFTEHVDTAAFLALFSARAATAHRFFGLLGEGDLDAWGELWHPQATLSASYGPPGAVSPIEGRDEIVTAYRKLLAGYEAFGIEVTGVHAAVNSDAVCVQYRLHTRGAGQAGSGERAAVLRFEDGLVSSWHDYAAGVAGSAGGVG</sequence>
<gene>
    <name evidence="2" type="ORF">VSS16_19875</name>
</gene>
<evidence type="ECO:0000313" key="2">
    <source>
        <dbReference type="EMBL" id="MFB8774960.1"/>
    </source>
</evidence>
<name>A0ABV5EDS1_9ACTN</name>
<evidence type="ECO:0000259" key="1">
    <source>
        <dbReference type="Pfam" id="PF12680"/>
    </source>
</evidence>
<keyword evidence="3" id="KW-1185">Reference proteome</keyword>
<organism evidence="2 3">
    <name type="scientific">Streptomyces broussonetiae</name>
    <dbReference type="NCBI Taxonomy" id="2686304"/>
    <lineage>
        <taxon>Bacteria</taxon>
        <taxon>Bacillati</taxon>
        <taxon>Actinomycetota</taxon>
        <taxon>Actinomycetes</taxon>
        <taxon>Kitasatosporales</taxon>
        <taxon>Streptomycetaceae</taxon>
        <taxon>Streptomyces</taxon>
    </lineage>
</organism>
<proteinExistence type="predicted"/>
<evidence type="ECO:0000313" key="3">
    <source>
        <dbReference type="Proteomes" id="UP001585080"/>
    </source>
</evidence>
<dbReference type="Pfam" id="PF12680">
    <property type="entry name" value="SnoaL_2"/>
    <property type="match status" value="2"/>
</dbReference>
<reference evidence="2 3" key="1">
    <citation type="submission" date="2024-01" db="EMBL/GenBank/DDBJ databases">
        <title>Genome mining of biosynthetic gene clusters to explore secondary metabolites of Streptomyces sp.</title>
        <authorList>
            <person name="Baig A."/>
            <person name="Ajitkumar Shintre N."/>
            <person name="Kumar H."/>
            <person name="Anbarasu A."/>
            <person name="Ramaiah S."/>
        </authorList>
    </citation>
    <scope>NUCLEOTIDE SEQUENCE [LARGE SCALE GENOMIC DNA]</scope>
    <source>
        <strain evidence="2 3">A57</strain>
    </source>
</reference>
<dbReference type="SUPFAM" id="SSF54427">
    <property type="entry name" value="NTF2-like"/>
    <property type="match status" value="2"/>
</dbReference>
<dbReference type="InterPro" id="IPR037401">
    <property type="entry name" value="SnoaL-like"/>
</dbReference>
<dbReference type="InterPro" id="IPR032710">
    <property type="entry name" value="NTF2-like_dom_sf"/>
</dbReference>